<evidence type="ECO:0000313" key="9">
    <source>
        <dbReference type="EMBL" id="KAF4627989.1"/>
    </source>
</evidence>
<feature type="transmembrane region" description="Helical" evidence="6">
    <location>
        <begin position="464"/>
        <end position="487"/>
    </location>
</feature>
<evidence type="ECO:0000256" key="1">
    <source>
        <dbReference type="ARBA" id="ARBA00007992"/>
    </source>
</evidence>
<accession>A0A8H4W1W8</accession>
<dbReference type="InterPro" id="IPR049326">
    <property type="entry name" value="Rhodopsin_dom_fungi"/>
</dbReference>
<dbReference type="SUPFAM" id="SSF51905">
    <property type="entry name" value="FAD/NAD(P)-binding domain"/>
    <property type="match status" value="1"/>
</dbReference>
<reference evidence="9 10" key="1">
    <citation type="submission" date="2020-03" db="EMBL/GenBank/DDBJ databases">
        <title>Draft Genome Sequence of Cudoniella acicularis.</title>
        <authorList>
            <person name="Buettner E."/>
            <person name="Kellner H."/>
        </authorList>
    </citation>
    <scope>NUCLEOTIDE SEQUENCE [LARGE SCALE GENOMIC DNA]</scope>
    <source>
        <strain evidence="9 10">DSM 108380</strain>
    </source>
</reference>
<keyword evidence="6" id="KW-1133">Transmembrane helix</keyword>
<dbReference type="Proteomes" id="UP000566819">
    <property type="component" value="Unassembled WGS sequence"/>
</dbReference>
<feature type="transmembrane region" description="Helical" evidence="6">
    <location>
        <begin position="695"/>
        <end position="721"/>
    </location>
</feature>
<feature type="compositionally biased region" description="Basic and acidic residues" evidence="5">
    <location>
        <begin position="834"/>
        <end position="843"/>
    </location>
</feature>
<feature type="compositionally biased region" description="Polar residues" evidence="5">
    <location>
        <begin position="770"/>
        <end position="782"/>
    </location>
</feature>
<dbReference type="Gene3D" id="3.50.50.60">
    <property type="entry name" value="FAD/NAD(P)-binding domain"/>
    <property type="match status" value="1"/>
</dbReference>
<feature type="transmembrane region" description="Helical" evidence="6">
    <location>
        <begin position="540"/>
        <end position="566"/>
    </location>
</feature>
<feature type="transmembrane region" description="Helical" evidence="6">
    <location>
        <begin position="634"/>
        <end position="652"/>
    </location>
</feature>
<name>A0A8H4W1W8_9HELO</name>
<feature type="region of interest" description="Disordered" evidence="5">
    <location>
        <begin position="744"/>
        <end position="782"/>
    </location>
</feature>
<dbReference type="Pfam" id="PF01494">
    <property type="entry name" value="FAD_binding_3"/>
    <property type="match status" value="1"/>
</dbReference>
<comment type="caution">
    <text evidence="9">The sequence shown here is derived from an EMBL/GenBank/DDBJ whole genome shotgun (WGS) entry which is preliminary data.</text>
</comment>
<gene>
    <name evidence="9" type="ORF">G7Y89_g10161</name>
</gene>
<evidence type="ECO:0008006" key="11">
    <source>
        <dbReference type="Google" id="ProtNLM"/>
    </source>
</evidence>
<feature type="transmembrane region" description="Helical" evidence="6">
    <location>
        <begin position="664"/>
        <end position="683"/>
    </location>
</feature>
<keyword evidence="4" id="KW-0560">Oxidoreductase</keyword>
<feature type="region of interest" description="Disordered" evidence="5">
    <location>
        <begin position="815"/>
        <end position="843"/>
    </location>
</feature>
<dbReference type="Pfam" id="PF20684">
    <property type="entry name" value="Fung_rhodopsin"/>
    <property type="match status" value="1"/>
</dbReference>
<evidence type="ECO:0000313" key="10">
    <source>
        <dbReference type="Proteomes" id="UP000566819"/>
    </source>
</evidence>
<feature type="transmembrane region" description="Helical" evidence="6">
    <location>
        <begin position="578"/>
        <end position="601"/>
    </location>
</feature>
<feature type="domain" description="Rhodopsin" evidence="8">
    <location>
        <begin position="484"/>
        <end position="724"/>
    </location>
</feature>
<dbReference type="InterPro" id="IPR002938">
    <property type="entry name" value="FAD-bd"/>
</dbReference>
<dbReference type="InterPro" id="IPR036188">
    <property type="entry name" value="FAD/NAD-bd_sf"/>
</dbReference>
<proteinExistence type="inferred from homology"/>
<dbReference type="PANTHER" id="PTHR47356:SF2">
    <property type="entry name" value="FAD-BINDING DOMAIN-CONTAINING PROTEIN-RELATED"/>
    <property type="match status" value="1"/>
</dbReference>
<evidence type="ECO:0000259" key="7">
    <source>
        <dbReference type="Pfam" id="PF01494"/>
    </source>
</evidence>
<sequence>MDALPFRVIIVGAGPTGLALGNMLIAANIDFVILERHKSVITESGACIMLWPHATRILDQLGLLKKGSHPQHIPLHSKIAIDHRGSQISNDPTFQWIEENHGYAPMHLIRPHLTSLLYDGFEKHRGKIKTSVYIYDIEMNETGVRVKLQDGSVENGSIVIGCDGVHSQTRNIMQKYANMAGIAIDEEPKVATYQCLYGSAASIPGITKSVFWESHGPGVATQFANLGDRSHFSLLKRLKEPISEHHVFSTEETTNFFKEIGETLITSSLKAKDLQQHCTWTRLAYQPEGSLKRWYHNRIVLCGESTTQMTSIAGMGFNTALQSAVVLANKLHKTLQSNSQPDMNVLTGVFKEYQEIRQIETQIASKLSASYVRAVTWSSCELTALPPGVHPPPHHLEYGDGVVSGKQKKVVQRDGGVSIPNSVKAMLMPFSLPPAKQAAILNGPALAPPPGVVPNLEHPPNNDLAIHIPFAVFLALVTIAVFGRMYIRFIHLKQPFIGDYLVLLGYAFFLTEYALVYRMTIVPGSFVHQWNVRMRDLTEYLHIIFISSVIYNFTILPVKVAVLLEWLRIFSPTGTRNLVFWASHFLIWANVIFYMSTVIALNVSCTPYEFIWNKLIPGNCKAVDYKLTDLSVSVFNFTSDVLILLIPQHAIWKLQMLSRKKIGVSLVFAIGLFACGAALARLVETVKHQESMDFTYTFTSVQLCSGVEMTCAFLVICVPSFPKAFQAMKESKLKSFWTSRSSQKHLRSTSGKNSGEGSWPRSHSQKFSKLRPTNGQDSSIDGHQLSSISKLKHNESAEQSLHPYDIGQAERGIVQTTDFEVTEGSQHSSNALKDPYDHHEQWN</sequence>
<dbReference type="GO" id="GO:0071949">
    <property type="term" value="F:FAD binding"/>
    <property type="evidence" value="ECO:0007669"/>
    <property type="project" value="InterPro"/>
</dbReference>
<keyword evidence="6" id="KW-0812">Transmembrane</keyword>
<dbReference type="PRINTS" id="PR00420">
    <property type="entry name" value="RNGMNOXGNASE"/>
</dbReference>
<organism evidence="9 10">
    <name type="scientific">Cudoniella acicularis</name>
    <dbReference type="NCBI Taxonomy" id="354080"/>
    <lineage>
        <taxon>Eukaryota</taxon>
        <taxon>Fungi</taxon>
        <taxon>Dikarya</taxon>
        <taxon>Ascomycota</taxon>
        <taxon>Pezizomycotina</taxon>
        <taxon>Leotiomycetes</taxon>
        <taxon>Helotiales</taxon>
        <taxon>Tricladiaceae</taxon>
        <taxon>Cudoniella</taxon>
    </lineage>
</organism>
<evidence type="ECO:0000256" key="4">
    <source>
        <dbReference type="ARBA" id="ARBA00023002"/>
    </source>
</evidence>
<protein>
    <recommendedName>
        <fullName evidence="11">FAD-binding domain-containing protein</fullName>
    </recommendedName>
</protein>
<comment type="similarity">
    <text evidence="1">Belongs to the paxM FAD-dependent monooxygenase family.</text>
</comment>
<dbReference type="InterPro" id="IPR050562">
    <property type="entry name" value="FAD_mOase_fung"/>
</dbReference>
<keyword evidence="10" id="KW-1185">Reference proteome</keyword>
<evidence type="ECO:0000256" key="5">
    <source>
        <dbReference type="SAM" id="MobiDB-lite"/>
    </source>
</evidence>
<evidence type="ECO:0000259" key="8">
    <source>
        <dbReference type="Pfam" id="PF20684"/>
    </source>
</evidence>
<evidence type="ECO:0000256" key="3">
    <source>
        <dbReference type="ARBA" id="ARBA00022827"/>
    </source>
</evidence>
<keyword evidence="6" id="KW-0472">Membrane</keyword>
<feature type="compositionally biased region" description="Polar residues" evidence="5">
    <location>
        <begin position="748"/>
        <end position="762"/>
    </location>
</feature>
<feature type="transmembrane region" description="Helical" evidence="6">
    <location>
        <begin position="499"/>
        <end position="520"/>
    </location>
</feature>
<dbReference type="EMBL" id="JAAMPI010000877">
    <property type="protein sequence ID" value="KAF4627989.1"/>
    <property type="molecule type" value="Genomic_DNA"/>
</dbReference>
<keyword evidence="2" id="KW-0285">Flavoprotein</keyword>
<dbReference type="OrthoDB" id="2431938at2759"/>
<dbReference type="GO" id="GO:0004497">
    <property type="term" value="F:monooxygenase activity"/>
    <property type="evidence" value="ECO:0007669"/>
    <property type="project" value="InterPro"/>
</dbReference>
<feature type="compositionally biased region" description="Polar residues" evidence="5">
    <location>
        <begin position="815"/>
        <end position="831"/>
    </location>
</feature>
<dbReference type="AlphaFoldDB" id="A0A8H4W1W8"/>
<evidence type="ECO:0000256" key="6">
    <source>
        <dbReference type="SAM" id="Phobius"/>
    </source>
</evidence>
<evidence type="ECO:0000256" key="2">
    <source>
        <dbReference type="ARBA" id="ARBA00022630"/>
    </source>
</evidence>
<dbReference type="PANTHER" id="PTHR47356">
    <property type="entry name" value="FAD-DEPENDENT MONOOXYGENASE ASQG-RELATED"/>
    <property type="match status" value="1"/>
</dbReference>
<keyword evidence="3" id="KW-0274">FAD</keyword>
<feature type="domain" description="FAD-binding" evidence="7">
    <location>
        <begin position="7"/>
        <end position="338"/>
    </location>
</feature>